<evidence type="ECO:0000256" key="10">
    <source>
        <dbReference type="ARBA" id="ARBA00022737"/>
    </source>
</evidence>
<evidence type="ECO:0000256" key="8">
    <source>
        <dbReference type="ARBA" id="ARBA00022723"/>
    </source>
</evidence>
<feature type="transmembrane region" description="Helical" evidence="20">
    <location>
        <begin position="134"/>
        <end position="158"/>
    </location>
</feature>
<dbReference type="Gene3D" id="2.60.40.2030">
    <property type="match status" value="2"/>
</dbReference>
<feature type="transmembrane region" description="Helical" evidence="20">
    <location>
        <begin position="12"/>
        <end position="41"/>
    </location>
</feature>
<protein>
    <recommendedName>
        <fullName evidence="21">Calx-beta domain-containing protein</fullName>
    </recommendedName>
</protein>
<dbReference type="Proteomes" id="UP001152798">
    <property type="component" value="Chromosome 4"/>
</dbReference>
<reference evidence="22" key="1">
    <citation type="submission" date="2022-01" db="EMBL/GenBank/DDBJ databases">
        <authorList>
            <person name="King R."/>
        </authorList>
    </citation>
    <scope>NUCLEOTIDE SEQUENCE</scope>
</reference>
<dbReference type="GO" id="GO:0005516">
    <property type="term" value="F:calmodulin binding"/>
    <property type="evidence" value="ECO:0007669"/>
    <property type="project" value="UniProtKB-KW"/>
</dbReference>
<evidence type="ECO:0000313" key="23">
    <source>
        <dbReference type="Proteomes" id="UP001152798"/>
    </source>
</evidence>
<dbReference type="PANTHER" id="PTHR11878">
    <property type="entry name" value="SODIUM/CALCIUM EXCHANGER"/>
    <property type="match status" value="1"/>
</dbReference>
<keyword evidence="12" id="KW-0112">Calmodulin-binding</keyword>
<evidence type="ECO:0000256" key="15">
    <source>
        <dbReference type="ARBA" id="ARBA00023065"/>
    </source>
</evidence>
<dbReference type="GO" id="GO:0098703">
    <property type="term" value="P:calcium ion import across plasma membrane"/>
    <property type="evidence" value="ECO:0007669"/>
    <property type="project" value="TreeGrafter"/>
</dbReference>
<keyword evidence="8" id="KW-0479">Metal-binding</keyword>
<keyword evidence="5" id="KW-1003">Cell membrane</keyword>
<dbReference type="Pfam" id="PF03160">
    <property type="entry name" value="Calx-beta"/>
    <property type="match status" value="2"/>
</dbReference>
<evidence type="ECO:0000256" key="17">
    <source>
        <dbReference type="ARBA" id="ARBA00023180"/>
    </source>
</evidence>
<evidence type="ECO:0000256" key="18">
    <source>
        <dbReference type="ARBA" id="ARBA00023201"/>
    </source>
</evidence>
<feature type="transmembrane region" description="Helical" evidence="20">
    <location>
        <begin position="719"/>
        <end position="739"/>
    </location>
</feature>
<dbReference type="GO" id="GO:0098794">
    <property type="term" value="C:postsynapse"/>
    <property type="evidence" value="ECO:0007669"/>
    <property type="project" value="TreeGrafter"/>
</dbReference>
<dbReference type="InterPro" id="IPR003644">
    <property type="entry name" value="Calx_beta"/>
</dbReference>
<keyword evidence="3" id="KW-0813">Transport</keyword>
<dbReference type="GO" id="GO:0007154">
    <property type="term" value="P:cell communication"/>
    <property type="evidence" value="ECO:0007669"/>
    <property type="project" value="InterPro"/>
</dbReference>
<feature type="domain" description="Calx-beta" evidence="21">
    <location>
        <begin position="303"/>
        <end position="401"/>
    </location>
</feature>
<evidence type="ECO:0000256" key="6">
    <source>
        <dbReference type="ARBA" id="ARBA00022568"/>
    </source>
</evidence>
<evidence type="ECO:0000259" key="21">
    <source>
        <dbReference type="SMART" id="SM00237"/>
    </source>
</evidence>
<dbReference type="InterPro" id="IPR004836">
    <property type="entry name" value="Na_Ca_Ex"/>
</dbReference>
<dbReference type="AlphaFoldDB" id="A0A9P0MMM2"/>
<dbReference type="SMART" id="SM00237">
    <property type="entry name" value="Calx_beta"/>
    <property type="match status" value="2"/>
</dbReference>
<keyword evidence="18" id="KW-0739">Sodium transport</keyword>
<dbReference type="InterPro" id="IPR051171">
    <property type="entry name" value="CaCA"/>
</dbReference>
<dbReference type="InterPro" id="IPR038081">
    <property type="entry name" value="CalX-like_sf"/>
</dbReference>
<accession>A0A9P0MMM2</accession>
<keyword evidence="7 20" id="KW-0812">Transmembrane</keyword>
<evidence type="ECO:0000256" key="13">
    <source>
        <dbReference type="ARBA" id="ARBA00022989"/>
    </source>
</evidence>
<dbReference type="OrthoDB" id="418484at2759"/>
<keyword evidence="17" id="KW-0325">Glycoprotein</keyword>
<evidence type="ECO:0000256" key="7">
    <source>
        <dbReference type="ARBA" id="ARBA00022692"/>
    </source>
</evidence>
<evidence type="ECO:0000256" key="12">
    <source>
        <dbReference type="ARBA" id="ARBA00022860"/>
    </source>
</evidence>
<name>A0A9P0MMM2_NEZVI</name>
<comment type="catalytic activity">
    <reaction evidence="19">
        <text>Ca(2+)(in) + 3 Na(+)(out) = Ca(2+)(out) + 3 Na(+)(in)</text>
        <dbReference type="Rhea" id="RHEA:69955"/>
        <dbReference type="ChEBI" id="CHEBI:29101"/>
        <dbReference type="ChEBI" id="CHEBI:29108"/>
    </reaction>
</comment>
<dbReference type="GO" id="GO:0030424">
    <property type="term" value="C:axon"/>
    <property type="evidence" value="ECO:0007669"/>
    <property type="project" value="TreeGrafter"/>
</dbReference>
<evidence type="ECO:0000256" key="2">
    <source>
        <dbReference type="ARBA" id="ARBA00007489"/>
    </source>
</evidence>
<evidence type="ECO:0000256" key="4">
    <source>
        <dbReference type="ARBA" id="ARBA00022449"/>
    </source>
</evidence>
<dbReference type="GO" id="GO:0005432">
    <property type="term" value="F:calcium:sodium antiporter activity"/>
    <property type="evidence" value="ECO:0007669"/>
    <property type="project" value="InterPro"/>
</dbReference>
<dbReference type="InterPro" id="IPR004837">
    <property type="entry name" value="NaCa_Exmemb"/>
</dbReference>
<evidence type="ECO:0000313" key="22">
    <source>
        <dbReference type="EMBL" id="CAH1398559.1"/>
    </source>
</evidence>
<gene>
    <name evidence="22" type="ORF">NEZAVI_LOCUS8181</name>
</gene>
<keyword evidence="23" id="KW-1185">Reference proteome</keyword>
<feature type="transmembrane region" description="Helical" evidence="20">
    <location>
        <begin position="620"/>
        <end position="643"/>
    </location>
</feature>
<evidence type="ECO:0000256" key="20">
    <source>
        <dbReference type="SAM" id="Phobius"/>
    </source>
</evidence>
<evidence type="ECO:0000256" key="19">
    <source>
        <dbReference type="ARBA" id="ARBA00033667"/>
    </source>
</evidence>
<evidence type="ECO:0000256" key="11">
    <source>
        <dbReference type="ARBA" id="ARBA00022837"/>
    </source>
</evidence>
<keyword evidence="13 20" id="KW-1133">Transmembrane helix</keyword>
<feature type="transmembrane region" description="Helical" evidence="20">
    <location>
        <begin position="164"/>
        <end position="184"/>
    </location>
</feature>
<keyword evidence="4" id="KW-0050">Antiport</keyword>
<keyword evidence="6" id="KW-0109">Calcium transport</keyword>
<keyword evidence="15" id="KW-0406">Ion transport</keyword>
<keyword evidence="9" id="KW-0732">Signal</keyword>
<feature type="transmembrane region" description="Helical" evidence="20">
    <location>
        <begin position="649"/>
        <end position="669"/>
    </location>
</feature>
<dbReference type="GO" id="GO:0046872">
    <property type="term" value="F:metal ion binding"/>
    <property type="evidence" value="ECO:0007669"/>
    <property type="project" value="UniProtKB-KW"/>
</dbReference>
<dbReference type="Gene3D" id="1.20.1420.30">
    <property type="entry name" value="NCX, central ion-binding region"/>
    <property type="match status" value="2"/>
</dbReference>
<feature type="transmembrane region" description="Helical" evidence="20">
    <location>
        <begin position="99"/>
        <end position="122"/>
    </location>
</feature>
<comment type="subcellular location">
    <subcellularLocation>
        <location evidence="1">Cell membrane</location>
        <topology evidence="1">Multi-pass membrane protein</topology>
    </subcellularLocation>
</comment>
<dbReference type="PANTHER" id="PTHR11878:SF76">
    <property type="entry name" value="CALX-BETA DOMAIN-CONTAINING PROTEIN"/>
    <property type="match status" value="1"/>
</dbReference>
<keyword evidence="10" id="KW-0677">Repeat</keyword>
<feature type="transmembrane region" description="Helical" evidence="20">
    <location>
        <begin position="681"/>
        <end position="699"/>
    </location>
</feature>
<dbReference type="EMBL" id="OV725080">
    <property type="protein sequence ID" value="CAH1398559.1"/>
    <property type="molecule type" value="Genomic_DNA"/>
</dbReference>
<proteinExistence type="inferred from homology"/>
<evidence type="ECO:0000256" key="1">
    <source>
        <dbReference type="ARBA" id="ARBA00004651"/>
    </source>
</evidence>
<dbReference type="PRINTS" id="PR01259">
    <property type="entry name" value="NACAEXCHNGR"/>
</dbReference>
<feature type="transmembrane region" description="Helical" evidence="20">
    <location>
        <begin position="759"/>
        <end position="784"/>
    </location>
</feature>
<sequence>MDESSWNPNIRATVYFIGLAYSFLGVAIVMDIFMSSIEYIVSKRKKMYTLREDVAEKLQKKIWDAVVANLTLLCLGTSAPEVFLSIIEVVGHNFELGYIGPGAIVGSASVNLLIIAFCNFALDDGEVASIQKYAVFSFTGLFSVFSFLWIYIILAISSRGIVELWEACLTFTFYPILVAGAYILNKKIQLRAPFVNFWRGDEGEKEIAEATFFKDGVLDKQSLVMFLKEIKSYPGITMKEAAILAAAKLVESEPHSFLWYRMGGVRELSSGRPLQQRLNKHLKEVLKIAIDAKVGRESSMADIRLSTPDNVSAVVEFATPTVAVTENAGRFPIFLSRRGNVNTVVSVRVQSMDGRAKHGEDYDQVNEIIQFSKKQILAEVNIKIINERKYEPTEEFFLRLTAIYSASSTVKIGPLSIMEIKIIHDESPGVIQFEKRGYVVDESVGLVTLFLERFLGADGEVGVRWRTFDDTAISGIDYEGGEGLVKFLHGEVKRFFMIRIIDTMTEEKDVRFNVDLYDPLDGAVLGDNKRTTVIITDDDNIWDYLDNVMTLTKMKMEQFSLHKRNWCKQIKEAMMVNGGVEPATNMDFFLHFLCFFWKVTFSLIPPPGIMGGWLQFFTSMFMIGVMATLIGDMAAIFGCVAGIEDTLTALLLVGIGTSLPDIFACLIVLRHKKSVDEVIGNINGTCSVNLFVGLGVPWTMAATHHQIQGDYFKVPCEHFAGVMALFSTCYLITFISLVIRRHLKFFGYAEIGGSKKARFITATFFILLYATCIALSTCIINGYLTFQLT</sequence>
<keyword evidence="14" id="KW-0915">Sodium</keyword>
<feature type="domain" description="Calx-beta" evidence="21">
    <location>
        <begin position="418"/>
        <end position="517"/>
    </location>
</feature>
<evidence type="ECO:0000256" key="9">
    <source>
        <dbReference type="ARBA" id="ARBA00022729"/>
    </source>
</evidence>
<comment type="similarity">
    <text evidence="2">Belongs to the Ca(2+):cation antiporter (CaCA) (TC 2.A.19) family. SLC8 subfamily.</text>
</comment>
<dbReference type="SUPFAM" id="SSF141072">
    <property type="entry name" value="CalX-like"/>
    <property type="match status" value="2"/>
</dbReference>
<keyword evidence="11" id="KW-0106">Calcium</keyword>
<evidence type="ECO:0000256" key="16">
    <source>
        <dbReference type="ARBA" id="ARBA00023136"/>
    </source>
</evidence>
<dbReference type="InterPro" id="IPR044880">
    <property type="entry name" value="NCX_ion-bd_dom_sf"/>
</dbReference>
<keyword evidence="16 20" id="KW-0472">Membrane</keyword>
<evidence type="ECO:0000256" key="14">
    <source>
        <dbReference type="ARBA" id="ARBA00023053"/>
    </source>
</evidence>
<dbReference type="GO" id="GO:0042383">
    <property type="term" value="C:sarcolemma"/>
    <property type="evidence" value="ECO:0007669"/>
    <property type="project" value="TreeGrafter"/>
</dbReference>
<evidence type="ECO:0000256" key="3">
    <source>
        <dbReference type="ARBA" id="ARBA00022448"/>
    </source>
</evidence>
<dbReference type="Pfam" id="PF01699">
    <property type="entry name" value="Na_Ca_ex"/>
    <property type="match status" value="2"/>
</dbReference>
<evidence type="ECO:0000256" key="5">
    <source>
        <dbReference type="ARBA" id="ARBA00022475"/>
    </source>
</evidence>
<organism evidence="22 23">
    <name type="scientific">Nezara viridula</name>
    <name type="common">Southern green stink bug</name>
    <name type="synonym">Cimex viridulus</name>
    <dbReference type="NCBI Taxonomy" id="85310"/>
    <lineage>
        <taxon>Eukaryota</taxon>
        <taxon>Metazoa</taxon>
        <taxon>Ecdysozoa</taxon>
        <taxon>Arthropoda</taxon>
        <taxon>Hexapoda</taxon>
        <taxon>Insecta</taxon>
        <taxon>Pterygota</taxon>
        <taxon>Neoptera</taxon>
        <taxon>Paraneoptera</taxon>
        <taxon>Hemiptera</taxon>
        <taxon>Heteroptera</taxon>
        <taxon>Panheteroptera</taxon>
        <taxon>Pentatomomorpha</taxon>
        <taxon>Pentatomoidea</taxon>
        <taxon>Pentatomidae</taxon>
        <taxon>Pentatominae</taxon>
        <taxon>Nezara</taxon>
    </lineage>
</organism>